<feature type="region of interest" description="Disordered" evidence="1">
    <location>
        <begin position="570"/>
        <end position="612"/>
    </location>
</feature>
<dbReference type="OrthoDB" id="304612at2"/>
<dbReference type="EMBL" id="FORI01000001">
    <property type="protein sequence ID" value="SFI45888.1"/>
    <property type="molecule type" value="Genomic_DNA"/>
</dbReference>
<evidence type="ECO:0000313" key="3">
    <source>
        <dbReference type="Proteomes" id="UP000182737"/>
    </source>
</evidence>
<proteinExistence type="predicted"/>
<sequence>MFLVKTEHFDIIYSNLSEETALLLVQNADSLYEKAAEALGAENNLHMPVIISPDSDELSVTYTESPYNRIIIFDSPADYGTAVFEDTMLSLFYHEIYQALLQSIRSPFNQIVAKWGTGEIYQPVAIFNMPLSFIEGTAYLKESEEPGEGRLNDGYFLQILSQAKLEGKFPNYYQVTTVRDSYPGEELSLAAGAGFAAFLMNTYGVEKYAELWKESGKINLMFTEGVFQNTYGKRLKELWAEFEEAVPLPDALLALESYELEGDLVFPKDKYANYENLLLTDYGIVWYDRIRHEVDIYDENNALKMRQLLFLADNVERLSLSPGGRYIAVSHTQARTMEELSSSSTWIYDLKERKFLDDKYALRDAAIVKTSDGKFAVAGVNVKDIRAKLEVYSLPLDDNKDEEVSVIYSKTFERNKVPFSPVYADDGFVTYILADGDERYLCRQSFDGVVEQKWVIEMPADDFQTPLKIQRLSWSPSRGGRAPFYTFEFTLPQAHSFTRAGFIYLTELFEPQRVELTAADVSGGINFPAVSSTGSLLYSAHKFSQNELRTVALSAVPRVDGALRELSTSDALGESGDLSTSDTLSQPGERPFGQSGDIPLGQSGDLSTSDTLGESGDLPLAPSFSDSLAAYNVRRYNPFRYMADLSFTPFFPMKLLDLSEGNFYWPGLGLTIESQTDPCMNTKALLSAGWTYLPMDFSWTNNMPSRYMAKLRTESLNIKKDKSAAFYIENSSTPVFIRAGTIFNCNLDGEYSFKVIGGGQWKIPVGIALRNLTFDLQASYSVSTDYYDQTQSEIRPSLSDWPSFSEAYEMYEISAKIEYSNIHQYGYSTFEQRGITLGMRAYTMWDMCEVRLLQEARKQKEAEAGNTGNSETSTNSGGSGTTDNSNDSSEQSLTNAQRQNLFTNSLADITQLNMGFYATVAIPRLNPLTMYKGWVLSMPSILTAEFVNKAGTALESSFQSLLIGREIHNTIIPAFLYSRRAGLWAGYDMALVYDTAETRLPDIRHDNYLAEVFKGVSYTQAIYMVLNLDLNITVGKLSTVPINTTLTGTFYPESRGYKIELDVRLHL</sequence>
<feature type="compositionally biased region" description="Low complexity" evidence="1">
    <location>
        <begin position="865"/>
        <end position="890"/>
    </location>
</feature>
<dbReference type="Proteomes" id="UP000182737">
    <property type="component" value="Unassembled WGS sequence"/>
</dbReference>
<reference evidence="3" key="1">
    <citation type="submission" date="2016-10" db="EMBL/GenBank/DDBJ databases">
        <authorList>
            <person name="Varghese N."/>
            <person name="Submissions S."/>
        </authorList>
    </citation>
    <scope>NUCLEOTIDE SEQUENCE [LARGE SCALE GENOMIC DNA]</scope>
    <source>
        <strain evidence="3">XBD1002</strain>
    </source>
</reference>
<gene>
    <name evidence="2" type="ORF">SAMN04487775_101515</name>
</gene>
<dbReference type="RefSeq" id="WP_143090480.1">
    <property type="nucleotide sequence ID" value="NZ_FORI01000001.1"/>
</dbReference>
<dbReference type="AlphaFoldDB" id="A0A1I3ID55"/>
<evidence type="ECO:0000256" key="1">
    <source>
        <dbReference type="SAM" id="MobiDB-lite"/>
    </source>
</evidence>
<name>A0A1I3ID55_9SPIR</name>
<organism evidence="2 3">
    <name type="scientific">Treponema bryantii</name>
    <dbReference type="NCBI Taxonomy" id="163"/>
    <lineage>
        <taxon>Bacteria</taxon>
        <taxon>Pseudomonadati</taxon>
        <taxon>Spirochaetota</taxon>
        <taxon>Spirochaetia</taxon>
        <taxon>Spirochaetales</taxon>
        <taxon>Treponemataceae</taxon>
        <taxon>Treponema</taxon>
    </lineage>
</organism>
<feature type="compositionally biased region" description="Polar residues" evidence="1">
    <location>
        <begin position="577"/>
        <end position="586"/>
    </location>
</feature>
<protein>
    <submittedName>
        <fullName evidence="2">Uncharacterized protein</fullName>
    </submittedName>
</protein>
<dbReference type="SUPFAM" id="SSF82171">
    <property type="entry name" value="DPP6 N-terminal domain-like"/>
    <property type="match status" value="1"/>
</dbReference>
<feature type="region of interest" description="Disordered" evidence="1">
    <location>
        <begin position="859"/>
        <end position="894"/>
    </location>
</feature>
<keyword evidence="3" id="KW-1185">Reference proteome</keyword>
<evidence type="ECO:0000313" key="2">
    <source>
        <dbReference type="EMBL" id="SFI45888.1"/>
    </source>
</evidence>
<accession>A0A1I3ID55</accession>